<gene>
    <name evidence="2" type="ORF">SAMN05192568_100345</name>
</gene>
<name>A0A1I4GL92_9HYPH</name>
<keyword evidence="3" id="KW-1185">Reference proteome</keyword>
<sequence length="82" mass="8769">MRIFTLLALFIGTSGAALAQDADLDWRTPSFICLIDAPNPDAGTSPPAAGPHLKGRQGFPRCLADATIWVGPLFRFPGGQRF</sequence>
<accession>A0A1I4GL92</accession>
<evidence type="ECO:0000313" key="3">
    <source>
        <dbReference type="Proteomes" id="UP000199048"/>
    </source>
</evidence>
<dbReference type="STRING" id="582667.SAMN05192568_100345"/>
<proteinExistence type="predicted"/>
<dbReference type="EMBL" id="FOTK01000003">
    <property type="protein sequence ID" value="SFL30117.1"/>
    <property type="molecule type" value="Genomic_DNA"/>
</dbReference>
<dbReference type="AlphaFoldDB" id="A0A1I4GL92"/>
<evidence type="ECO:0000256" key="1">
    <source>
        <dbReference type="SAM" id="SignalP"/>
    </source>
</evidence>
<keyword evidence="1" id="KW-0732">Signal</keyword>
<organism evidence="2 3">
    <name type="scientific">Methylobacterium pseudosasicola</name>
    <dbReference type="NCBI Taxonomy" id="582667"/>
    <lineage>
        <taxon>Bacteria</taxon>
        <taxon>Pseudomonadati</taxon>
        <taxon>Pseudomonadota</taxon>
        <taxon>Alphaproteobacteria</taxon>
        <taxon>Hyphomicrobiales</taxon>
        <taxon>Methylobacteriaceae</taxon>
        <taxon>Methylobacterium</taxon>
    </lineage>
</organism>
<dbReference type="RefSeq" id="WP_092037448.1">
    <property type="nucleotide sequence ID" value="NZ_FOTK01000003.1"/>
</dbReference>
<dbReference type="Proteomes" id="UP000199048">
    <property type="component" value="Unassembled WGS sequence"/>
</dbReference>
<feature type="signal peptide" evidence="1">
    <location>
        <begin position="1"/>
        <end position="19"/>
    </location>
</feature>
<protein>
    <submittedName>
        <fullName evidence="2">Uncharacterized protein</fullName>
    </submittedName>
</protein>
<reference evidence="3" key="1">
    <citation type="submission" date="2016-10" db="EMBL/GenBank/DDBJ databases">
        <authorList>
            <person name="Varghese N."/>
            <person name="Submissions S."/>
        </authorList>
    </citation>
    <scope>NUCLEOTIDE SEQUENCE [LARGE SCALE GENOMIC DNA]</scope>
    <source>
        <strain evidence="3">BL36</strain>
    </source>
</reference>
<feature type="chain" id="PRO_5011607057" evidence="1">
    <location>
        <begin position="20"/>
        <end position="82"/>
    </location>
</feature>
<evidence type="ECO:0000313" key="2">
    <source>
        <dbReference type="EMBL" id="SFL30117.1"/>
    </source>
</evidence>